<gene>
    <name evidence="1" type="ORF">GGR93_004012</name>
</gene>
<dbReference type="Pfam" id="PF00353">
    <property type="entry name" value="HemolysinCabind"/>
    <property type="match status" value="1"/>
</dbReference>
<dbReference type="OrthoDB" id="7748064at2"/>
<sequence>MATTAQVEQVIKLFIGYFNRAPAPGGTNYWSGRFEASSEGPAMTWAEIAESFSVQSETTTLYPIMDTRDFSEASLKTFFNSVFQNLFGRDIRDGGLAYYSNQLTTDDPAEQRSVGEIILDIINGAVDGPDKARIDNKVAVSMDFFNKTDAIPGFVFDADARAVATSLLTGVTDDPATVDPALAQTSAYIATVDSGQPGVTINLTASADLPGGDGGGTDTAGTANNDTYAATVESFVGGTLQNSDVIEAGGGQDTLNIRAVATSQIVSPSATGLEKIAVTNQLASSSFILDMSGMEGETELAAIDTEATSATTFLNVDDGAQVRLVNVDGQTLVNFKGDRSASTTDAIDLFVSDSGTQAAPAVFATIDSSFAPDTSYEVATIETGGTSASFLDMSGMTLDTLTVTGTQQLQLDDNSNGFAALKSADASAMTGGGLFLFAPNNTSSDFAFMGSDFDDTLQLNNTLLNNANTLSLDGGGGTDMLVIDSFNTISAASVNATSGFEVLAAANTTSSLNAEDFNSIDQFLFGGQTGNDGRININGVTGDDTFIFASNVGRGDEAVRFQGATAGQSLQFELRGAAGTGGEVRIESSGNSSSSAAVGFSGNNISSAEIISSGANDAANVIRGVDSGSNNYFAFDNQNGPSNFSISGSQALTITAEAGVNLNASSDESGFSNGVNLDGSGASGVLRLAGSNSNDAIEGGSAADIFYGMGGSDVLTGNGGADQFRFSNNSGTDEIKDFTTGTDKIGLERVDFANTTQTAEGATLNTADYVDNLLTVANLSGADSNKVVELQNAATGAQITGTAVGATNTYLLVFNQTSGKGELWFDNDWSTTAGRSMTAELDNITTLSDLVGLSNTDFVEYMF</sequence>
<dbReference type="RefSeq" id="WP_025053889.1">
    <property type="nucleotide sequence ID" value="NZ_JACIFU010000010.1"/>
</dbReference>
<dbReference type="AlphaFoldDB" id="A0A7W6MC78"/>
<dbReference type="Proteomes" id="UP000565745">
    <property type="component" value="Unassembled WGS sequence"/>
</dbReference>
<protein>
    <submittedName>
        <fullName evidence="1">Ca2+-binding RTX toxin-like protein</fullName>
    </submittedName>
</protein>
<comment type="caution">
    <text evidence="1">The sequence shown here is derived from an EMBL/GenBank/DDBJ whole genome shotgun (WGS) entry which is preliminary data.</text>
</comment>
<reference evidence="1 2" key="1">
    <citation type="submission" date="2020-08" db="EMBL/GenBank/DDBJ databases">
        <title>Genomic Encyclopedia of Type Strains, Phase IV (KMG-IV): sequencing the most valuable type-strain genomes for metagenomic binning, comparative biology and taxonomic classification.</title>
        <authorList>
            <person name="Goeker M."/>
        </authorList>
    </citation>
    <scope>NUCLEOTIDE SEQUENCE [LARGE SCALE GENOMIC DNA]</scope>
    <source>
        <strain evidence="1 2">DSM 101015</strain>
    </source>
</reference>
<dbReference type="InterPro" id="IPR001343">
    <property type="entry name" value="Hemolysn_Ca-bd"/>
</dbReference>
<accession>A0A7W6MC78</accession>
<evidence type="ECO:0000313" key="1">
    <source>
        <dbReference type="EMBL" id="MBB4176204.1"/>
    </source>
</evidence>
<keyword evidence="2" id="KW-1185">Reference proteome</keyword>
<name>A0A7W6MC78_9RHOB</name>
<evidence type="ECO:0000313" key="2">
    <source>
        <dbReference type="Proteomes" id="UP000565745"/>
    </source>
</evidence>
<dbReference type="Gene3D" id="2.150.10.10">
    <property type="entry name" value="Serralysin-like metalloprotease, C-terminal"/>
    <property type="match status" value="1"/>
</dbReference>
<organism evidence="1 2">
    <name type="scientific">Sulfitobacter noctilucicola</name>
    <dbReference type="NCBI Taxonomy" id="1342301"/>
    <lineage>
        <taxon>Bacteria</taxon>
        <taxon>Pseudomonadati</taxon>
        <taxon>Pseudomonadota</taxon>
        <taxon>Alphaproteobacteria</taxon>
        <taxon>Rhodobacterales</taxon>
        <taxon>Roseobacteraceae</taxon>
        <taxon>Sulfitobacter</taxon>
    </lineage>
</organism>
<dbReference type="SUPFAM" id="SSF51120">
    <property type="entry name" value="beta-Roll"/>
    <property type="match status" value="1"/>
</dbReference>
<dbReference type="InterPro" id="IPR011049">
    <property type="entry name" value="Serralysin-like_metalloprot_C"/>
</dbReference>
<proteinExistence type="predicted"/>
<dbReference type="EMBL" id="JACIFU010000010">
    <property type="protein sequence ID" value="MBB4176204.1"/>
    <property type="molecule type" value="Genomic_DNA"/>
</dbReference>